<keyword evidence="6" id="KW-1185">Reference proteome</keyword>
<gene>
    <name evidence="5" type="ORF">J2S66_000071</name>
</gene>
<dbReference type="EMBL" id="JAVDSG010000001">
    <property type="protein sequence ID" value="MDR6591687.1"/>
    <property type="molecule type" value="Genomic_DNA"/>
</dbReference>
<reference evidence="5 6" key="1">
    <citation type="submission" date="2023-07" db="EMBL/GenBank/DDBJ databases">
        <title>Sequencing the genomes of 1000 actinobacteria strains.</title>
        <authorList>
            <person name="Klenk H.-P."/>
        </authorList>
    </citation>
    <scope>NUCLEOTIDE SEQUENCE [LARGE SCALE GENOMIC DNA]</scope>
    <source>
        <strain evidence="5 6">DSM 43749</strain>
    </source>
</reference>
<comment type="caution">
    <text evidence="5">The sequence shown here is derived from an EMBL/GenBank/DDBJ whole genome shotgun (WGS) entry which is preliminary data.</text>
</comment>
<dbReference type="RefSeq" id="WP_310302161.1">
    <property type="nucleotide sequence ID" value="NZ_BAAAXB010000001.1"/>
</dbReference>
<dbReference type="Proteomes" id="UP001268819">
    <property type="component" value="Unassembled WGS sequence"/>
</dbReference>
<evidence type="ECO:0000256" key="4">
    <source>
        <dbReference type="ARBA" id="ARBA00023186"/>
    </source>
</evidence>
<evidence type="ECO:0000256" key="3">
    <source>
        <dbReference type="ARBA" id="ARBA00022490"/>
    </source>
</evidence>
<evidence type="ECO:0000256" key="2">
    <source>
        <dbReference type="ARBA" id="ARBA00006411"/>
    </source>
</evidence>
<keyword evidence="3" id="KW-0963">Cytoplasm</keyword>
<protein>
    <recommendedName>
        <fullName evidence="7">ESAT-6 protein secretion system EspG family protein</fullName>
    </recommendedName>
</protein>
<evidence type="ECO:0000313" key="6">
    <source>
        <dbReference type="Proteomes" id="UP001268819"/>
    </source>
</evidence>
<sequence>MGTILTLPQFDVLWEDLRVGAVPYPLEVDHHGTTLDERARVRADVRADLERRGLFHRGRPDPDLEGSLLLLARPETAIAVMGLPDTSGDDLLRALVVARGRQAVLAVQRADGVRLDVLRDASLPVVAVGVLPPAPAGPGRPVTVPASAAGPRGGAAGVARGGVHDDVRALRSMLSGPVTGTGHFATTRESGDAPPVVTWIDTPRGRYASSGTEWLTVTPADHTGLVRRLGQALASRGR</sequence>
<evidence type="ECO:0000256" key="1">
    <source>
        <dbReference type="ARBA" id="ARBA00004496"/>
    </source>
</evidence>
<name>A0ABU1PM01_9PSEU</name>
<proteinExistence type="inferred from homology"/>
<dbReference type="Pfam" id="PF14011">
    <property type="entry name" value="ESX-1_EspG"/>
    <property type="match status" value="1"/>
</dbReference>
<comment type="subcellular location">
    <subcellularLocation>
        <location evidence="1">Cytoplasm</location>
    </subcellularLocation>
</comment>
<evidence type="ECO:0008006" key="7">
    <source>
        <dbReference type="Google" id="ProtNLM"/>
    </source>
</evidence>
<dbReference type="InterPro" id="IPR025734">
    <property type="entry name" value="EspG"/>
</dbReference>
<comment type="similarity">
    <text evidence="2">Belongs to the EspG family.</text>
</comment>
<organism evidence="5 6">
    <name type="scientific">Saccharothrix longispora</name>
    <dbReference type="NCBI Taxonomy" id="33920"/>
    <lineage>
        <taxon>Bacteria</taxon>
        <taxon>Bacillati</taxon>
        <taxon>Actinomycetota</taxon>
        <taxon>Actinomycetes</taxon>
        <taxon>Pseudonocardiales</taxon>
        <taxon>Pseudonocardiaceae</taxon>
        <taxon>Saccharothrix</taxon>
    </lineage>
</organism>
<accession>A0ABU1PM01</accession>
<keyword evidence="4" id="KW-0143">Chaperone</keyword>
<evidence type="ECO:0000313" key="5">
    <source>
        <dbReference type="EMBL" id="MDR6591687.1"/>
    </source>
</evidence>